<evidence type="ECO:0000313" key="1">
    <source>
        <dbReference type="EMBL" id="QWG21943.1"/>
    </source>
</evidence>
<proteinExistence type="predicted"/>
<dbReference type="AlphaFoldDB" id="A0A975RWB5"/>
<gene>
    <name evidence="1" type="ORF">KMZ93_18375</name>
</gene>
<evidence type="ECO:0000313" key="2">
    <source>
        <dbReference type="Proteomes" id="UP000676951"/>
    </source>
</evidence>
<name>A0A975RWB5_9BRAD</name>
<dbReference type="Proteomes" id="UP000676951">
    <property type="component" value="Chromosome"/>
</dbReference>
<organism evidence="1 2">
    <name type="scientific">Bradyrhizobium sediminis</name>
    <dbReference type="NCBI Taxonomy" id="2840469"/>
    <lineage>
        <taxon>Bacteria</taxon>
        <taxon>Pseudomonadati</taxon>
        <taxon>Pseudomonadota</taxon>
        <taxon>Alphaproteobacteria</taxon>
        <taxon>Hyphomicrobiales</taxon>
        <taxon>Nitrobacteraceae</taxon>
        <taxon>Bradyrhizobium</taxon>
    </lineage>
</organism>
<protein>
    <submittedName>
        <fullName evidence="1">Uncharacterized protein</fullName>
    </submittedName>
</protein>
<dbReference type="EMBL" id="CP076136">
    <property type="protein sequence ID" value="QWG21943.1"/>
    <property type="molecule type" value="Genomic_DNA"/>
</dbReference>
<keyword evidence="2" id="KW-1185">Reference proteome</keyword>
<reference evidence="1 2" key="1">
    <citation type="submission" date="2021-06" db="EMBL/GenBank/DDBJ databases">
        <title>Bradyrhizobium sp. S2-11-4 Genome sequencing.</title>
        <authorList>
            <person name="Jin L."/>
        </authorList>
    </citation>
    <scope>NUCLEOTIDE SEQUENCE [LARGE SCALE GENOMIC DNA]</scope>
    <source>
        <strain evidence="1 2">S2-11-4</strain>
    </source>
</reference>
<sequence length="240" mass="26355">MRWLGIFAALVVAAIVAYKTVFPSVTVRYRLTLEAQVDGEPKTGSGVIEVTYSKQSRFAGQRDLIVGYRGEAVVLDLGSRGILFALLKADTDNRSIPESIVLRAFNFPGGAFPGPSVEEGLKQLQRLSGKRELPLTSLPLLVHFRGSNDPTTIERVDPLDFEKSFGAGARLVRATLEIVPAGIWPFNSYGLTGEPITRGIEAKLPWWNGPHPWLKPMGNGVFLDTRTESFKANKADFKRG</sequence>
<dbReference type="RefSeq" id="WP_215602712.1">
    <property type="nucleotide sequence ID" value="NZ_CP076136.1"/>
</dbReference>
<accession>A0A975RWB5</accession>